<dbReference type="AlphaFoldDB" id="A0A915LAY2"/>
<keyword evidence="4" id="KW-1185">Reference proteome</keyword>
<evidence type="ECO:0000313" key="5">
    <source>
        <dbReference type="WBParaSite" id="nRc.2.0.1.t47523-RA"/>
    </source>
</evidence>
<organism evidence="4 5">
    <name type="scientific">Romanomermis culicivorax</name>
    <name type="common">Nematode worm</name>
    <dbReference type="NCBI Taxonomy" id="13658"/>
    <lineage>
        <taxon>Eukaryota</taxon>
        <taxon>Metazoa</taxon>
        <taxon>Ecdysozoa</taxon>
        <taxon>Nematoda</taxon>
        <taxon>Enoplea</taxon>
        <taxon>Dorylaimia</taxon>
        <taxon>Mermithida</taxon>
        <taxon>Mermithoidea</taxon>
        <taxon>Mermithidae</taxon>
        <taxon>Romanomermis</taxon>
    </lineage>
</organism>
<evidence type="ECO:0000256" key="1">
    <source>
        <dbReference type="ARBA" id="ARBA00001968"/>
    </source>
</evidence>
<evidence type="ECO:0000259" key="3">
    <source>
        <dbReference type="Pfam" id="PF13359"/>
    </source>
</evidence>
<dbReference type="GO" id="GO:0046872">
    <property type="term" value="F:metal ion binding"/>
    <property type="evidence" value="ECO:0007669"/>
    <property type="project" value="UniProtKB-KW"/>
</dbReference>
<name>A0A915LAY2_ROMCU</name>
<proteinExistence type="predicted"/>
<dbReference type="WBParaSite" id="nRc.2.0.1.t47523-RA">
    <property type="protein sequence ID" value="nRc.2.0.1.t47523-RA"/>
    <property type="gene ID" value="nRc.2.0.1.g47523"/>
</dbReference>
<dbReference type="OMA" id="RLIECAI"/>
<reference evidence="5" key="1">
    <citation type="submission" date="2022-11" db="UniProtKB">
        <authorList>
            <consortium name="WormBaseParasite"/>
        </authorList>
    </citation>
    <scope>IDENTIFICATION</scope>
</reference>
<dbReference type="InterPro" id="IPR027806">
    <property type="entry name" value="HARBI1_dom"/>
</dbReference>
<protein>
    <submittedName>
        <fullName evidence="5">DDE Tnp4 domain-containing protein</fullName>
    </submittedName>
</protein>
<dbReference type="Proteomes" id="UP000887565">
    <property type="component" value="Unplaced"/>
</dbReference>
<dbReference type="Pfam" id="PF13359">
    <property type="entry name" value="DDE_Tnp_4"/>
    <property type="match status" value="1"/>
</dbReference>
<sequence>EQSKIYLCDQNFSSSCTLQPGPCCIKDLLYNKSNKFDKTRWRPFDGAILLADSGYGNSEYILTPLANPILNSEQAFNPAHKKKHRLIECAIGVLKQRFRCLGGKLIMKPEKAAEFVKCCTILHNFVTKEDNMDILEITEQQSDPNLDNSDNLRLASAMAKCFFPRLIKMDTILGKKSMARIVRLTDFFE</sequence>
<evidence type="ECO:0000256" key="2">
    <source>
        <dbReference type="ARBA" id="ARBA00022723"/>
    </source>
</evidence>
<comment type="cofactor">
    <cofactor evidence="1">
        <name>a divalent metal cation</name>
        <dbReference type="ChEBI" id="CHEBI:60240"/>
    </cofactor>
</comment>
<evidence type="ECO:0000313" key="4">
    <source>
        <dbReference type="Proteomes" id="UP000887565"/>
    </source>
</evidence>
<feature type="domain" description="DDE Tnp4" evidence="3">
    <location>
        <begin position="32"/>
        <end position="124"/>
    </location>
</feature>
<keyword evidence="2" id="KW-0479">Metal-binding</keyword>
<accession>A0A915LAY2</accession>